<protein>
    <submittedName>
        <fullName evidence="4">DUF4344 domain-containing metallopeptidase</fullName>
    </submittedName>
</protein>
<dbReference type="SUPFAM" id="SSF52821">
    <property type="entry name" value="Rhodanese/Cell cycle control phosphatase"/>
    <property type="match status" value="1"/>
</dbReference>
<accession>A0ABY6CI28</accession>
<sequence length="900" mass="93709">MNCKSLVLALGLVALGSATQVWAQDVLGPLAGAVDQQLVKGWQAGEEGGWFVLRNDTLEGSEQTLAINAGPPPTDGREITVNVTLKSQIPEAAIGLLARSATNNDVCLMEITAEAKGNLFCVIEGDFKSIASVPNAARMDGSDIITMVEVPGAARFFINDTQIGDVTYATALGAEIGIMAYERGTFGLADFQISGPEASSGAGLPPKGGSGGTGLPPKGGASAGGSGSGTAPSSGGGSTGENSGGGDNKMAAIMGPLADTINGSDDKEGWQLFFEDNWLVLVNSATASSELVYKMPVGPLTSGERVTSLDIGILPPQGEDAANFTKSAAGILIESSDGSASCIGEITAARDGLVLCFGADGKGREVGRLAGAAQGGGKDVLQFVERPGFGEFRLNGQVIAQLQDDPALGGDIGILAYERGEFYVGGFTISSGAGTASAGTPASSGTPSSGGTTSVGAGVPMFGHDEARLIGVYLGLTNSIFMHEFGHALIGELQIPSTGPEEDSVDIFSALKVVEPTMYPTEDEGINAIGREVATYSALQWYYSGMLAQQQGGGETPWQDEHTPDLKRFRNVFCVMYGGNPAIFTDMAEQIKFDERTLGRCEEEFTKQNRAWRTILAPHTRVDTWFPEGQLPADAPGAKVEVTFEPSNSEIGTFLATTFGDGLRGFADNLSKNYALPRPIAVTYKDCGELNAWYDPREGTITMCYDLIEHLALMISDIEMGTGDTGSATQTQPTSSAGNVAKTSTASVGNATSADELADLGVPVTSVLFPAPYKGPTPASHSKAQILTTQDLAAALNEGTPMLLVDTSGLAETIPGALSVTDAGKDGSLTDRFQSAVDGWLKEETATDAKMPVIFFGRDRQDRSSYNGALRAGALGWNAFWYRGGIEAWQSNGLPLAAVE</sequence>
<evidence type="ECO:0000313" key="5">
    <source>
        <dbReference type="Proteomes" id="UP001061862"/>
    </source>
</evidence>
<dbReference type="Pfam" id="PF14247">
    <property type="entry name" value="DUF4344"/>
    <property type="match status" value="2"/>
</dbReference>
<name>A0ABY6CI28_9HYPH</name>
<feature type="region of interest" description="Disordered" evidence="1">
    <location>
        <begin position="197"/>
        <end position="251"/>
    </location>
</feature>
<dbReference type="RefSeq" id="WP_262171607.1">
    <property type="nucleotide sequence ID" value="NZ_CP104965.1"/>
</dbReference>
<evidence type="ECO:0000259" key="3">
    <source>
        <dbReference type="PROSITE" id="PS50206"/>
    </source>
</evidence>
<dbReference type="InterPro" id="IPR001763">
    <property type="entry name" value="Rhodanese-like_dom"/>
</dbReference>
<reference evidence="4 5" key="1">
    <citation type="submission" date="2022-09" db="EMBL/GenBank/DDBJ databases">
        <title>Interaction between co-microsymbionts with complementary sets of symbiotic genes in legume-rhizobium systems.</title>
        <authorList>
            <person name="Safronova V."/>
            <person name="Sazanova A."/>
            <person name="Afonin A."/>
            <person name="Chirak E."/>
        </authorList>
    </citation>
    <scope>NUCLEOTIDE SEQUENCE [LARGE SCALE GENOMIC DNA]</scope>
    <source>
        <strain evidence="4 5">A18/4-1</strain>
    </source>
</reference>
<feature type="compositionally biased region" description="Gly residues" evidence="1">
    <location>
        <begin position="221"/>
        <end position="247"/>
    </location>
</feature>
<dbReference type="InterPro" id="IPR025644">
    <property type="entry name" value="DUF4344"/>
</dbReference>
<dbReference type="InterPro" id="IPR036873">
    <property type="entry name" value="Rhodanese-like_dom_sf"/>
</dbReference>
<dbReference type="Proteomes" id="UP001061862">
    <property type="component" value="Chromosome"/>
</dbReference>
<dbReference type="EMBL" id="CP104965">
    <property type="protein sequence ID" value="UXN71865.1"/>
    <property type="molecule type" value="Genomic_DNA"/>
</dbReference>
<keyword evidence="2" id="KW-0732">Signal</keyword>
<feature type="domain" description="Rhodanese" evidence="3">
    <location>
        <begin position="852"/>
        <end position="898"/>
    </location>
</feature>
<organism evidence="4 5">
    <name type="scientific">Devosia neptuniae</name>
    <dbReference type="NCBI Taxonomy" id="191302"/>
    <lineage>
        <taxon>Bacteria</taxon>
        <taxon>Pseudomonadati</taxon>
        <taxon>Pseudomonadota</taxon>
        <taxon>Alphaproteobacteria</taxon>
        <taxon>Hyphomicrobiales</taxon>
        <taxon>Devosiaceae</taxon>
        <taxon>Devosia</taxon>
    </lineage>
</organism>
<evidence type="ECO:0000256" key="2">
    <source>
        <dbReference type="SAM" id="SignalP"/>
    </source>
</evidence>
<evidence type="ECO:0000313" key="4">
    <source>
        <dbReference type="EMBL" id="UXN71865.1"/>
    </source>
</evidence>
<dbReference type="PROSITE" id="PS50206">
    <property type="entry name" value="RHODANESE_3"/>
    <property type="match status" value="1"/>
</dbReference>
<dbReference type="Gene3D" id="3.40.250.10">
    <property type="entry name" value="Rhodanese-like domain"/>
    <property type="match status" value="1"/>
</dbReference>
<keyword evidence="5" id="KW-1185">Reference proteome</keyword>
<evidence type="ECO:0000256" key="1">
    <source>
        <dbReference type="SAM" id="MobiDB-lite"/>
    </source>
</evidence>
<proteinExistence type="predicted"/>
<dbReference type="Pfam" id="PF00581">
    <property type="entry name" value="Rhodanese"/>
    <property type="match status" value="1"/>
</dbReference>
<feature type="signal peptide" evidence="2">
    <location>
        <begin position="1"/>
        <end position="23"/>
    </location>
</feature>
<gene>
    <name evidence="4" type="ORF">N8A98_12090</name>
</gene>
<feature type="chain" id="PRO_5047154955" evidence="2">
    <location>
        <begin position="24"/>
        <end position="900"/>
    </location>
</feature>